<dbReference type="Proteomes" id="UP000297741">
    <property type="component" value="Unassembled WGS sequence"/>
</dbReference>
<evidence type="ECO:0000256" key="1">
    <source>
        <dbReference type="PROSITE-ProRule" id="PRU00182"/>
    </source>
</evidence>
<dbReference type="InterPro" id="IPR002942">
    <property type="entry name" value="S4_RNA-bd"/>
</dbReference>
<dbReference type="Pfam" id="PF01479">
    <property type="entry name" value="S4"/>
    <property type="match status" value="1"/>
</dbReference>
<sequence>MRLDKWLWQARFFKSRALSAEVIESGHCRVNGQRTRKPGHGICIGDVLTFVQGQQVRVIKVLALGLRRGPAAEAQALYLDLDPQPLPEALE</sequence>
<accession>A0ABY2KMA1</accession>
<dbReference type="EMBL" id="RPEM01000005">
    <property type="protein sequence ID" value="TGD43681.1"/>
    <property type="molecule type" value="Genomic_DNA"/>
</dbReference>
<organism evidence="3 4">
    <name type="scientific">Pseudotabrizicola sediminis</name>
    <dbReference type="NCBI Taxonomy" id="2486418"/>
    <lineage>
        <taxon>Bacteria</taxon>
        <taxon>Pseudomonadati</taxon>
        <taxon>Pseudomonadota</taxon>
        <taxon>Alphaproteobacteria</taxon>
        <taxon>Rhodobacterales</taxon>
        <taxon>Paracoccaceae</taxon>
        <taxon>Pseudotabrizicola</taxon>
    </lineage>
</organism>
<dbReference type="Gene3D" id="3.10.290.10">
    <property type="entry name" value="RNA-binding S4 domain"/>
    <property type="match status" value="1"/>
</dbReference>
<evidence type="ECO:0000313" key="4">
    <source>
        <dbReference type="Proteomes" id="UP000297741"/>
    </source>
</evidence>
<dbReference type="InterPro" id="IPR036986">
    <property type="entry name" value="S4_RNA-bd_sf"/>
</dbReference>
<feature type="domain" description="RNA-binding S4" evidence="2">
    <location>
        <begin position="1"/>
        <end position="63"/>
    </location>
</feature>
<comment type="caution">
    <text evidence="3">The sequence shown here is derived from an EMBL/GenBank/DDBJ whole genome shotgun (WGS) entry which is preliminary data.</text>
</comment>
<evidence type="ECO:0000259" key="2">
    <source>
        <dbReference type="SMART" id="SM00363"/>
    </source>
</evidence>
<dbReference type="SMART" id="SM00363">
    <property type="entry name" value="S4"/>
    <property type="match status" value="1"/>
</dbReference>
<protein>
    <submittedName>
        <fullName evidence="3">RNA-binding S4 domain-containing protein</fullName>
    </submittedName>
</protein>
<keyword evidence="4" id="KW-1185">Reference proteome</keyword>
<dbReference type="PROSITE" id="PS50889">
    <property type="entry name" value="S4"/>
    <property type="match status" value="1"/>
</dbReference>
<reference evidence="3 4" key="1">
    <citation type="submission" date="2018-11" db="EMBL/GenBank/DDBJ databases">
        <title>Tabrizicola sp. isolated from sediment of alpine lake.</title>
        <authorList>
            <person name="Liu Z."/>
        </authorList>
    </citation>
    <scope>NUCLEOTIDE SEQUENCE [LARGE SCALE GENOMIC DNA]</scope>
    <source>
        <strain evidence="3 4">DRYC-M-16</strain>
    </source>
</reference>
<dbReference type="SUPFAM" id="SSF55174">
    <property type="entry name" value="Alpha-L RNA-binding motif"/>
    <property type="match status" value="1"/>
</dbReference>
<name>A0ABY2KMA1_9RHOB</name>
<proteinExistence type="predicted"/>
<evidence type="ECO:0000313" key="3">
    <source>
        <dbReference type="EMBL" id="TGD43681.1"/>
    </source>
</evidence>
<dbReference type="CDD" id="cd00165">
    <property type="entry name" value="S4"/>
    <property type="match status" value="1"/>
</dbReference>
<keyword evidence="1" id="KW-0694">RNA-binding</keyword>
<gene>
    <name evidence="3" type="ORF">EEB11_09350</name>
</gene>